<dbReference type="Pfam" id="PF13561">
    <property type="entry name" value="adh_short_C2"/>
    <property type="match status" value="1"/>
</dbReference>
<proteinExistence type="inferred from homology"/>
<dbReference type="PRINTS" id="PR00081">
    <property type="entry name" value="GDHRDH"/>
</dbReference>
<dbReference type="PRINTS" id="PR00080">
    <property type="entry name" value="SDRFAMILY"/>
</dbReference>
<sequence length="277" mass="28319">MTVHQGEGLSLPSAFSLRDRVAVITGAGSGMGRACARAFAEAGAAVYGLDLNGDAVAAVANEMSSAQGRIHAVALDASDDAAIDAVLARIEREQGRIDVLFNHAGRACAPGLALTNDDWLAGTDLNLRVPILLTSKALPLVRKSKAGSLIYTASIAGLVASPNSPLYSAVKHAIVGFTKAVAAALGPEGIRANAICPGTMETPMLIDFFRATANVADPQAATRADVAGGVDRFKQLVPLGRTGVPEEVAGIALFLASEASRYVTGTAIPVDGGYVAR</sequence>
<dbReference type="GO" id="GO:0030497">
    <property type="term" value="P:fatty acid elongation"/>
    <property type="evidence" value="ECO:0007669"/>
    <property type="project" value="TreeGrafter"/>
</dbReference>
<dbReference type="InterPro" id="IPR002347">
    <property type="entry name" value="SDR_fam"/>
</dbReference>
<accession>A0A0K2W0T8</accession>
<dbReference type="FunFam" id="3.40.50.720:FF:000084">
    <property type="entry name" value="Short-chain dehydrogenase reductase"/>
    <property type="match status" value="1"/>
</dbReference>
<dbReference type="SUPFAM" id="SSF51735">
    <property type="entry name" value="NAD(P)-binding Rossmann-fold domains"/>
    <property type="match status" value="1"/>
</dbReference>
<keyword evidence="2" id="KW-0560">Oxidoreductase</keyword>
<dbReference type="EC" id="1.-.-.-" evidence="2"/>
<dbReference type="Gene3D" id="3.40.50.720">
    <property type="entry name" value="NAD(P)-binding Rossmann-like Domain"/>
    <property type="match status" value="1"/>
</dbReference>
<dbReference type="AlphaFoldDB" id="A0A0K2W0T8"/>
<dbReference type="InterPro" id="IPR036291">
    <property type="entry name" value="NAD(P)-bd_dom_sf"/>
</dbReference>
<organism evidence="2 3">
    <name type="scientific">Mesorhizobium plurifarium</name>
    <dbReference type="NCBI Taxonomy" id="69974"/>
    <lineage>
        <taxon>Bacteria</taxon>
        <taxon>Pseudomonadati</taxon>
        <taxon>Pseudomonadota</taxon>
        <taxon>Alphaproteobacteria</taxon>
        <taxon>Hyphomicrobiales</taxon>
        <taxon>Phyllobacteriaceae</taxon>
        <taxon>Mesorhizobium</taxon>
    </lineage>
</organism>
<dbReference type="PANTHER" id="PTHR42760">
    <property type="entry name" value="SHORT-CHAIN DEHYDROGENASES/REDUCTASES FAMILY MEMBER"/>
    <property type="match status" value="1"/>
</dbReference>
<comment type="similarity">
    <text evidence="1">Belongs to the short-chain dehydrogenases/reductases (SDR) family.</text>
</comment>
<evidence type="ECO:0000313" key="3">
    <source>
        <dbReference type="Proteomes" id="UP000182888"/>
    </source>
</evidence>
<reference evidence="3" key="1">
    <citation type="submission" date="2014-08" db="EMBL/GenBank/DDBJ databases">
        <authorList>
            <person name="Edwards T."/>
        </authorList>
    </citation>
    <scope>NUCLEOTIDE SEQUENCE [LARGE SCALE GENOMIC DNA]</scope>
</reference>
<name>A0A0K2W0T8_MESPL</name>
<dbReference type="EMBL" id="CCND01000017">
    <property type="protein sequence ID" value="CDX58809.1"/>
    <property type="molecule type" value="Genomic_DNA"/>
</dbReference>
<dbReference type="GO" id="GO:0016616">
    <property type="term" value="F:oxidoreductase activity, acting on the CH-OH group of donors, NAD or NADP as acceptor"/>
    <property type="evidence" value="ECO:0007669"/>
    <property type="project" value="TreeGrafter"/>
</dbReference>
<evidence type="ECO:0000313" key="2">
    <source>
        <dbReference type="EMBL" id="CDX58809.1"/>
    </source>
</evidence>
<dbReference type="PANTHER" id="PTHR42760:SF135">
    <property type="entry name" value="BLL7886 PROTEIN"/>
    <property type="match status" value="1"/>
</dbReference>
<dbReference type="Proteomes" id="UP000182888">
    <property type="component" value="Unassembled WGS sequence"/>
</dbReference>
<dbReference type="CDD" id="cd05233">
    <property type="entry name" value="SDR_c"/>
    <property type="match status" value="1"/>
</dbReference>
<evidence type="ECO:0000256" key="1">
    <source>
        <dbReference type="ARBA" id="ARBA00006484"/>
    </source>
</evidence>
<protein>
    <submittedName>
        <fullName evidence="2">Putative short-chain dehydrogenase/reductase SDR family protein</fullName>
        <ecNumber evidence="2">1.-.-.-</ecNumber>
    </submittedName>
</protein>
<gene>
    <name evidence="2" type="ORF">MPL1032_240268</name>
</gene>